<dbReference type="SUPFAM" id="SSF53613">
    <property type="entry name" value="Ribokinase-like"/>
    <property type="match status" value="1"/>
</dbReference>
<evidence type="ECO:0000256" key="1">
    <source>
        <dbReference type="ARBA" id="ARBA00022679"/>
    </source>
</evidence>
<organism evidence="4 5">
    <name type="scientific">Thalassoglobus neptunius</name>
    <dbReference type="NCBI Taxonomy" id="1938619"/>
    <lineage>
        <taxon>Bacteria</taxon>
        <taxon>Pseudomonadati</taxon>
        <taxon>Planctomycetota</taxon>
        <taxon>Planctomycetia</taxon>
        <taxon>Planctomycetales</taxon>
        <taxon>Planctomycetaceae</taxon>
        <taxon>Thalassoglobus</taxon>
    </lineage>
</organism>
<dbReference type="GO" id="GO:0006796">
    <property type="term" value="P:phosphate-containing compound metabolic process"/>
    <property type="evidence" value="ECO:0007669"/>
    <property type="project" value="UniProtKB-ARBA"/>
</dbReference>
<dbReference type="RefSeq" id="WP_146509386.1">
    <property type="nucleotide sequence ID" value="NZ_SIHI01000001.1"/>
</dbReference>
<gene>
    <name evidence="4" type="primary">ydjH_1</name>
    <name evidence="4" type="ORF">KOR42_21480</name>
</gene>
<evidence type="ECO:0000313" key="5">
    <source>
        <dbReference type="Proteomes" id="UP000317243"/>
    </source>
</evidence>
<dbReference type="Proteomes" id="UP000317243">
    <property type="component" value="Unassembled WGS sequence"/>
</dbReference>
<feature type="domain" description="Carbohydrate kinase PfkB" evidence="3">
    <location>
        <begin position="9"/>
        <end position="301"/>
    </location>
</feature>
<dbReference type="PRINTS" id="PR00990">
    <property type="entry name" value="RIBOKINASE"/>
</dbReference>
<dbReference type="EC" id="2.7.1.-" evidence="4"/>
<keyword evidence="5" id="KW-1185">Reference proteome</keyword>
<evidence type="ECO:0000256" key="2">
    <source>
        <dbReference type="ARBA" id="ARBA00022777"/>
    </source>
</evidence>
<keyword evidence="2 4" id="KW-0418">Kinase</keyword>
<dbReference type="OrthoDB" id="9788681at2"/>
<dbReference type="InterPro" id="IPR011611">
    <property type="entry name" value="PfkB_dom"/>
</dbReference>
<dbReference type="PANTHER" id="PTHR10584">
    <property type="entry name" value="SUGAR KINASE"/>
    <property type="match status" value="1"/>
</dbReference>
<dbReference type="InterPro" id="IPR029056">
    <property type="entry name" value="Ribokinase-like"/>
</dbReference>
<dbReference type="Pfam" id="PF00294">
    <property type="entry name" value="PfkB"/>
    <property type="match status" value="1"/>
</dbReference>
<dbReference type="AlphaFoldDB" id="A0A5C5XA73"/>
<evidence type="ECO:0000313" key="4">
    <source>
        <dbReference type="EMBL" id="TWT58762.1"/>
    </source>
</evidence>
<dbReference type="GO" id="GO:0016301">
    <property type="term" value="F:kinase activity"/>
    <property type="evidence" value="ECO:0007669"/>
    <property type="project" value="UniProtKB-KW"/>
</dbReference>
<protein>
    <submittedName>
        <fullName evidence="4">Putative sugar kinase YdjH</fullName>
        <ecNumber evidence="4">2.7.1.-</ecNumber>
    </submittedName>
</protein>
<reference evidence="4 5" key="1">
    <citation type="submission" date="2019-02" db="EMBL/GenBank/DDBJ databases">
        <title>Deep-cultivation of Planctomycetes and their phenomic and genomic characterization uncovers novel biology.</title>
        <authorList>
            <person name="Wiegand S."/>
            <person name="Jogler M."/>
            <person name="Boedeker C."/>
            <person name="Pinto D."/>
            <person name="Vollmers J."/>
            <person name="Rivas-Marin E."/>
            <person name="Kohn T."/>
            <person name="Peeters S.H."/>
            <person name="Heuer A."/>
            <person name="Rast P."/>
            <person name="Oberbeckmann S."/>
            <person name="Bunk B."/>
            <person name="Jeske O."/>
            <person name="Meyerdierks A."/>
            <person name="Storesund J.E."/>
            <person name="Kallscheuer N."/>
            <person name="Luecker S."/>
            <person name="Lage O.M."/>
            <person name="Pohl T."/>
            <person name="Merkel B.J."/>
            <person name="Hornburger P."/>
            <person name="Mueller R.-W."/>
            <person name="Bruemmer F."/>
            <person name="Labrenz M."/>
            <person name="Spormann A.M."/>
            <person name="Op Den Camp H."/>
            <person name="Overmann J."/>
            <person name="Amann R."/>
            <person name="Jetten M.S.M."/>
            <person name="Mascher T."/>
            <person name="Medema M.H."/>
            <person name="Devos D.P."/>
            <person name="Kaster A.-K."/>
            <person name="Ovreas L."/>
            <person name="Rohde M."/>
            <person name="Galperin M.Y."/>
            <person name="Jogler C."/>
        </authorList>
    </citation>
    <scope>NUCLEOTIDE SEQUENCE [LARGE SCALE GENOMIC DNA]</scope>
    <source>
        <strain evidence="4 5">KOR42</strain>
    </source>
</reference>
<evidence type="ECO:0000259" key="3">
    <source>
        <dbReference type="Pfam" id="PF00294"/>
    </source>
</evidence>
<comment type="caution">
    <text evidence="4">The sequence shown here is derived from an EMBL/GenBank/DDBJ whole genome shotgun (WGS) entry which is preliminary data.</text>
</comment>
<sequence>MKPSQLSCDVVCLGLIVADHVCAPIRKIPAPGGLITTPELRLTIGGCAANASTDMARLGLSVELVGLVGDDPFGNVVIEELRSNGVRCEHVKRLTDQATAATMVINVHGEDRRFIHAVGANTQLTGNEVSNELLSSAKALVVGGFGLNPSLSGENVRDLFSRARDSSVVTVLDVVLDDVDMCRTMLKDALPETDYFLPNSDEARLLTGTSDIQQQARILLDWGARAVVITRGASGVILADQTGAVKEVPAFSVTQVDGTGGGDAFVSGFVYALLKELPPQTCMRYGAAMGASCVQHSGATTGVFNSQELEEFIRSQKCAEDE</sequence>
<dbReference type="PANTHER" id="PTHR10584:SF166">
    <property type="entry name" value="RIBOKINASE"/>
    <property type="match status" value="1"/>
</dbReference>
<name>A0A5C5XA73_9PLAN</name>
<keyword evidence="1 4" id="KW-0808">Transferase</keyword>
<dbReference type="InterPro" id="IPR002139">
    <property type="entry name" value="Ribo/fructo_kinase"/>
</dbReference>
<proteinExistence type="predicted"/>
<dbReference type="GO" id="GO:0005829">
    <property type="term" value="C:cytosol"/>
    <property type="evidence" value="ECO:0007669"/>
    <property type="project" value="TreeGrafter"/>
</dbReference>
<accession>A0A5C5XA73</accession>
<dbReference type="CDD" id="cd01166">
    <property type="entry name" value="KdgK"/>
    <property type="match status" value="1"/>
</dbReference>
<dbReference type="Gene3D" id="3.40.1190.20">
    <property type="match status" value="1"/>
</dbReference>
<dbReference type="EMBL" id="SIHI01000001">
    <property type="protein sequence ID" value="TWT58762.1"/>
    <property type="molecule type" value="Genomic_DNA"/>
</dbReference>